<reference evidence="1" key="1">
    <citation type="submission" date="2022-11" db="EMBL/GenBank/DDBJ databases">
        <title>Lysinibacillus irui.</title>
        <authorList>
            <person name="Akintayo S.O."/>
        </authorList>
    </citation>
    <scope>NUCLEOTIDE SEQUENCE</scope>
    <source>
        <strain evidence="1">IRB4-01</strain>
        <plasmid evidence="1">unnamed</plasmid>
    </source>
</reference>
<dbReference type="AlphaFoldDB" id="A0AAJ5UVT7"/>
<geneLocation type="plasmid" evidence="1 2">
    <name>unnamed</name>
</geneLocation>
<dbReference type="RefSeq" id="WP_274797512.1">
    <property type="nucleotide sequence ID" value="NZ_CP113528.1"/>
</dbReference>
<gene>
    <name evidence="1" type="ORF">OU989_22485</name>
</gene>
<accession>A0AAJ5UVT7</accession>
<evidence type="ECO:0000313" key="2">
    <source>
        <dbReference type="Proteomes" id="UP001219585"/>
    </source>
</evidence>
<sequence>MGYDISLYKIPTKLKDQYINEDDLYDIAYGDDDENYLLAYTNFSMGNPKSSDFAEVFDIFLTNNDYFKIYKMSDYHEAKSRLQTMDIDDGLLERINKFLNIIENELNKGEIIFFCCG</sequence>
<dbReference type="EMBL" id="CP113528">
    <property type="protein sequence ID" value="WDV09294.1"/>
    <property type="molecule type" value="Genomic_DNA"/>
</dbReference>
<dbReference type="Proteomes" id="UP001219585">
    <property type="component" value="Plasmid unnamed"/>
</dbReference>
<protein>
    <recommendedName>
        <fullName evidence="3">DUF1877 family protein</fullName>
    </recommendedName>
</protein>
<keyword evidence="1" id="KW-0614">Plasmid</keyword>
<organism evidence="1 2">
    <name type="scientific">Lysinibacillus irui</name>
    <dbReference type="NCBI Taxonomy" id="2998077"/>
    <lineage>
        <taxon>Bacteria</taxon>
        <taxon>Bacillati</taxon>
        <taxon>Bacillota</taxon>
        <taxon>Bacilli</taxon>
        <taxon>Bacillales</taxon>
        <taxon>Bacillaceae</taxon>
        <taxon>Lysinibacillus</taxon>
    </lineage>
</organism>
<evidence type="ECO:0000313" key="1">
    <source>
        <dbReference type="EMBL" id="WDV09294.1"/>
    </source>
</evidence>
<dbReference type="KEGG" id="liu:OU989_22485"/>
<name>A0AAJ5UVT7_9BACI</name>
<evidence type="ECO:0008006" key="3">
    <source>
        <dbReference type="Google" id="ProtNLM"/>
    </source>
</evidence>
<proteinExistence type="predicted"/>